<dbReference type="PANTHER" id="PTHR11008:SF32">
    <property type="entry name" value="CIRCADIAN CLOCK-CONTROLLED PROTEIN DAYWAKE-RELATED"/>
    <property type="match status" value="1"/>
</dbReference>
<proteinExistence type="predicted"/>
<evidence type="ECO:0000256" key="1">
    <source>
        <dbReference type="SAM" id="SignalP"/>
    </source>
</evidence>
<feature type="signal peptide" evidence="1">
    <location>
        <begin position="1"/>
        <end position="18"/>
    </location>
</feature>
<feature type="chain" id="PRO_5003196842" evidence="1">
    <location>
        <begin position="19"/>
        <end position="245"/>
    </location>
</feature>
<dbReference type="AlphaFoldDB" id="E5RKB2"/>
<evidence type="ECO:0000313" key="2">
    <source>
        <dbReference type="EMBL" id="AAS94224.2"/>
    </source>
</evidence>
<dbReference type="PANTHER" id="PTHR11008">
    <property type="entry name" value="PROTEIN TAKEOUT-LIKE PROTEIN"/>
    <property type="match status" value="1"/>
</dbReference>
<protein>
    <submittedName>
        <fullName evidence="2">Juvenile hormone binding protein</fullName>
    </submittedName>
</protein>
<organism evidence="2">
    <name type="scientific">Galleria mellonella</name>
    <name type="common">Greater wax moth</name>
    <dbReference type="NCBI Taxonomy" id="7137"/>
    <lineage>
        <taxon>Eukaryota</taxon>
        <taxon>Metazoa</taxon>
        <taxon>Ecdysozoa</taxon>
        <taxon>Arthropoda</taxon>
        <taxon>Hexapoda</taxon>
        <taxon>Insecta</taxon>
        <taxon>Pterygota</taxon>
        <taxon>Neoptera</taxon>
        <taxon>Endopterygota</taxon>
        <taxon>Lepidoptera</taxon>
        <taxon>Glossata</taxon>
        <taxon>Ditrysia</taxon>
        <taxon>Pyraloidea</taxon>
        <taxon>Pyralidae</taxon>
        <taxon>Galleriinae</taxon>
        <taxon>Galleria</taxon>
    </lineage>
</organism>
<sequence length="245" mass="27187">MITLNIFLVLVIYQCALSDGSKLNLSTEPCDVSDIECISKATQVFLDNTYQGIPEYNIKKLDPITIPSLEKSIEKINLNVRYNNLKVTGFKNQKISHFTLVRDTKAVNFKTKVNFTAEGKLVIELPKSSKTYTGEVTIEASAEGGAAYSYSVKTDDKGVEHYEAGPETVSCEIFGEPTLSVSSTLEDALKLDSDFKKIFTEYGKQLTEGRKQTACRIVETVYAVSVHNIRAAARILPKSAYFKNV</sequence>
<dbReference type="GO" id="GO:0005615">
    <property type="term" value="C:extracellular space"/>
    <property type="evidence" value="ECO:0007669"/>
    <property type="project" value="TreeGrafter"/>
</dbReference>
<dbReference type="InterPro" id="IPR038606">
    <property type="entry name" value="To_sf"/>
</dbReference>
<keyword evidence="1" id="KW-0732">Signal</keyword>
<gene>
    <name evidence="2" type="primary">jhbp</name>
</gene>
<accession>E5RKB2</accession>
<reference evidence="2" key="2">
    <citation type="journal article" date="2008" name="Biochim. Biophys. Acta">
        <title>Regulatory elements in the juvenile hormone binding protein gene from Galleria mellonella--topography of binding sites for Usp and EcRDBD.</title>
        <authorList>
            <person name="Sok A.J."/>
            <person name="Andruszewska G."/>
            <person name="Niewiadomska-Cimicka A."/>
            <person name="Grad I."/>
            <person name="Rymarczyk G."/>
            <person name="Pajdzik D."/>
            <person name="Orlowski M."/>
            <person name="Schmidt M.T."/>
            <person name="Grajek W."/>
            <person name="Ozyhar A."/>
            <person name="Kochman M."/>
        </authorList>
    </citation>
    <scope>NUCLEOTIDE SEQUENCE</scope>
</reference>
<dbReference type="EMBL" id="AY579371">
    <property type="protein sequence ID" value="AAS94224.2"/>
    <property type="molecule type" value="Genomic_DNA"/>
</dbReference>
<dbReference type="Pfam" id="PF06585">
    <property type="entry name" value="JHBP"/>
    <property type="match status" value="1"/>
</dbReference>
<dbReference type="SMART" id="SM00700">
    <property type="entry name" value="JHBP"/>
    <property type="match status" value="1"/>
</dbReference>
<name>E5RKB2_GALME</name>
<dbReference type="Gene3D" id="3.15.10.30">
    <property type="entry name" value="Haemolymph juvenile hormone binding protein"/>
    <property type="match status" value="1"/>
</dbReference>
<dbReference type="InterPro" id="IPR010562">
    <property type="entry name" value="Haemolymph_juvenile_hormone-bd"/>
</dbReference>
<reference evidence="2" key="1">
    <citation type="journal article" date="2003" name="Acta Biochim. Pol.">
        <title>Sequencing of juvenile hormone binding protein (jhbp) gene from Galleria mellonella.</title>
        <authorList>
            <person name="Sok A.J."/>
            <person name="Czajewska K."/>
            <person name="Ozyhar A."/>
            <person name="Kochman M."/>
        </authorList>
    </citation>
    <scope>NUCLEOTIDE SEQUENCE</scope>
</reference>